<dbReference type="PROSITE" id="PS51736">
    <property type="entry name" value="RECOMBINASES_3"/>
    <property type="match status" value="1"/>
</dbReference>
<evidence type="ECO:0000256" key="1">
    <source>
        <dbReference type="SAM" id="MobiDB-lite"/>
    </source>
</evidence>
<dbReference type="Pfam" id="PF07508">
    <property type="entry name" value="Recombinase"/>
    <property type="match status" value="1"/>
</dbReference>
<feature type="domain" description="Resolvase/invertase-type recombinase catalytic" evidence="2">
    <location>
        <begin position="14"/>
        <end position="163"/>
    </location>
</feature>
<evidence type="ECO:0000313" key="4">
    <source>
        <dbReference type="Proteomes" id="UP001287059"/>
    </source>
</evidence>
<feature type="region of interest" description="Disordered" evidence="1">
    <location>
        <begin position="671"/>
        <end position="690"/>
    </location>
</feature>
<sequence length="690" mass="76778">MMHEKIRPHHLERKAILYVRQSSAHQVLHNRESSTLQYAMRDRLTALGWSRVETVDDDLGRSAAGGVARAGFDRMVAEVCLGKVGAVAAREVSRFARNSRDWQQLIEMCRVVDTVLVDQETVYAPRQGNDRLLLGLKGSLNEYELDLLRQRSLSARYEKARRGELVVAAPVGFVKVGDRLEKDPDRRVQEAIILVFDKVAALGSARQALMWFLEHGLDLPTRRNNGDVVWRRPSYGTIHRMIENPIYGGAYAYGRTRAAPGFGSTAPRSGVRRQAREEWLALIPGSHEGYVSWERAEAIRTMVSDNVPTGRHHGAPKHGDALLAGLVRCRRCGRKLTVRYTGIKHNIPRYSCWRGLLDNGEPRCIAFGGLRVDDAIEEALLQVVEPGAVAAAAEAEAQAANRRDQVRDALGRDLEAARYVADRAFRQYDAADPENRLVAAELETRWNRALAHVGEIEGKIATHDTARAKPSPVLTMDLGALAANLHIVWAAPTTDARLKKRIARTVIQEVIADIDDEASEIVLLIHWIGGVHTELRLPKRRRGQRNSTSADIIAAMRQLVLIASDDLIAGILNRNGLVTGHGNRWTRERVTAHRSHHKIPVFRPAPEGNEPWLNLNKAARLLGVAPKTLRLAAETGEIEGVHPLPDGPWIFSRSELGKPHALQIVHRARQNPKYPAGSHPDQQSLFPSTT</sequence>
<dbReference type="PANTHER" id="PTHR30461:SF23">
    <property type="entry name" value="DNA RECOMBINASE-RELATED"/>
    <property type="match status" value="1"/>
</dbReference>
<feature type="compositionally biased region" description="Polar residues" evidence="1">
    <location>
        <begin position="680"/>
        <end position="690"/>
    </location>
</feature>
<dbReference type="Gene3D" id="3.90.1750.20">
    <property type="entry name" value="Putative Large Serine Recombinase, Chain B, Domain 2"/>
    <property type="match status" value="1"/>
</dbReference>
<gene>
    <name evidence="3" type="ORF">RFN28_34245</name>
</gene>
<dbReference type="CDD" id="cd00338">
    <property type="entry name" value="Ser_Recombinase"/>
    <property type="match status" value="1"/>
</dbReference>
<dbReference type="InterPro" id="IPR025827">
    <property type="entry name" value="Zn_ribbon_recom_dom"/>
</dbReference>
<dbReference type="RefSeq" id="WP_320291535.1">
    <property type="nucleotide sequence ID" value="NZ_JAVIIW010000097.1"/>
</dbReference>
<evidence type="ECO:0000313" key="3">
    <source>
        <dbReference type="EMBL" id="MDX8483456.1"/>
    </source>
</evidence>
<dbReference type="Pfam" id="PF00239">
    <property type="entry name" value="Resolvase"/>
    <property type="match status" value="1"/>
</dbReference>
<protein>
    <submittedName>
        <fullName evidence="3">Recombinase family protein</fullName>
    </submittedName>
</protein>
<name>A0ABU4Y9Q3_9HYPH</name>
<reference evidence="3 4" key="1">
    <citation type="submission" date="2023-08" db="EMBL/GenBank/DDBJ databases">
        <title>Implementing the SeqCode for naming new Mesorhizobium species isolated from Vachellia karroo root nodules.</title>
        <authorList>
            <person name="Van Lill M."/>
        </authorList>
    </citation>
    <scope>NUCLEOTIDE SEQUENCE [LARGE SCALE GENOMIC DNA]</scope>
    <source>
        <strain evidence="3 4">VK24D</strain>
    </source>
</reference>
<dbReference type="InterPro" id="IPR011109">
    <property type="entry name" value="DNA_bind_recombinase_dom"/>
</dbReference>
<proteinExistence type="predicted"/>
<accession>A0ABU4Y9Q3</accession>
<dbReference type="InterPro" id="IPR050639">
    <property type="entry name" value="SSR_resolvase"/>
</dbReference>
<organism evidence="3 4">
    <name type="scientific">Mesorhizobium album</name>
    <dbReference type="NCBI Taxonomy" id="3072314"/>
    <lineage>
        <taxon>Bacteria</taxon>
        <taxon>Pseudomonadati</taxon>
        <taxon>Pseudomonadota</taxon>
        <taxon>Alphaproteobacteria</taxon>
        <taxon>Hyphomicrobiales</taxon>
        <taxon>Phyllobacteriaceae</taxon>
        <taxon>Mesorhizobium</taxon>
    </lineage>
</organism>
<evidence type="ECO:0000259" key="2">
    <source>
        <dbReference type="PROSITE" id="PS51736"/>
    </source>
</evidence>
<keyword evidence="4" id="KW-1185">Reference proteome</keyword>
<dbReference type="Pfam" id="PF13408">
    <property type="entry name" value="Zn_ribbon_recom"/>
    <property type="match status" value="1"/>
</dbReference>
<dbReference type="Gene3D" id="3.40.50.1390">
    <property type="entry name" value="Resolvase, N-terminal catalytic domain"/>
    <property type="match status" value="1"/>
</dbReference>
<dbReference type="InterPro" id="IPR038109">
    <property type="entry name" value="DNA_bind_recomb_sf"/>
</dbReference>
<dbReference type="InterPro" id="IPR006119">
    <property type="entry name" value="Resolv_N"/>
</dbReference>
<comment type="caution">
    <text evidence="3">The sequence shown here is derived from an EMBL/GenBank/DDBJ whole genome shotgun (WGS) entry which is preliminary data.</text>
</comment>
<dbReference type="PANTHER" id="PTHR30461">
    <property type="entry name" value="DNA-INVERTASE FROM LAMBDOID PROPHAGE"/>
    <property type="match status" value="1"/>
</dbReference>
<dbReference type="InterPro" id="IPR036162">
    <property type="entry name" value="Resolvase-like_N_sf"/>
</dbReference>
<dbReference type="Proteomes" id="UP001287059">
    <property type="component" value="Unassembled WGS sequence"/>
</dbReference>
<dbReference type="SUPFAM" id="SSF53041">
    <property type="entry name" value="Resolvase-like"/>
    <property type="match status" value="1"/>
</dbReference>
<dbReference type="EMBL" id="JAVIIW010000097">
    <property type="protein sequence ID" value="MDX8483456.1"/>
    <property type="molecule type" value="Genomic_DNA"/>
</dbReference>
<dbReference type="SMART" id="SM00857">
    <property type="entry name" value="Resolvase"/>
    <property type="match status" value="1"/>
</dbReference>